<evidence type="ECO:0000313" key="1">
    <source>
        <dbReference type="EMBL" id="KAJ8688657.1"/>
    </source>
</evidence>
<gene>
    <name evidence="1" type="ORF">QAD02_024452</name>
</gene>
<name>A0ACC2PYV0_9HYME</name>
<organism evidence="1 2">
    <name type="scientific">Eretmocerus hayati</name>
    <dbReference type="NCBI Taxonomy" id="131215"/>
    <lineage>
        <taxon>Eukaryota</taxon>
        <taxon>Metazoa</taxon>
        <taxon>Ecdysozoa</taxon>
        <taxon>Arthropoda</taxon>
        <taxon>Hexapoda</taxon>
        <taxon>Insecta</taxon>
        <taxon>Pterygota</taxon>
        <taxon>Neoptera</taxon>
        <taxon>Endopterygota</taxon>
        <taxon>Hymenoptera</taxon>
        <taxon>Apocrita</taxon>
        <taxon>Proctotrupomorpha</taxon>
        <taxon>Chalcidoidea</taxon>
        <taxon>Aphelinidae</taxon>
        <taxon>Aphelininae</taxon>
        <taxon>Eretmocerus</taxon>
    </lineage>
</organism>
<reference evidence="1" key="1">
    <citation type="submission" date="2023-04" db="EMBL/GenBank/DDBJ databases">
        <title>A chromosome-level genome assembly of the parasitoid wasp Eretmocerus hayati.</title>
        <authorList>
            <person name="Zhong Y."/>
            <person name="Liu S."/>
            <person name="Liu Y."/>
        </authorList>
    </citation>
    <scope>NUCLEOTIDE SEQUENCE</scope>
    <source>
        <strain evidence="1">ZJU_SS_LIU_2023</strain>
    </source>
</reference>
<dbReference type="Proteomes" id="UP001239111">
    <property type="component" value="Chromosome 1"/>
</dbReference>
<proteinExistence type="predicted"/>
<protein>
    <submittedName>
        <fullName evidence="1">Uncharacterized protein</fullName>
    </submittedName>
</protein>
<accession>A0ACC2PYV0</accession>
<sequence>MWQKLKYKYGLRVRRDTVAFLLKVADPEGVENRLANRLKRRNYQVPGADFLLHVDGYDKLKPFGFAIHGARDGFSRADAGGKNVIIGSLQRCLRADHDDTHAGSKSFIVGKSTHNQCIEAFWGQLRKHSMNFFIEYLKQMKDDQSYDGSEEDTEILQFCFGPIIKNSLDDSKELWNQHSIRKQTYSTHNGVPFAMYNLPEMWGGKSCKKPVDLAAVDRLMEEFTDDPEYLTQPWLKLLVGSTQILKLLTALKMQRNYI</sequence>
<evidence type="ECO:0000313" key="2">
    <source>
        <dbReference type="Proteomes" id="UP001239111"/>
    </source>
</evidence>
<comment type="caution">
    <text evidence="1">The sequence shown here is derived from an EMBL/GenBank/DDBJ whole genome shotgun (WGS) entry which is preliminary data.</text>
</comment>
<dbReference type="EMBL" id="CM056741">
    <property type="protein sequence ID" value="KAJ8688657.1"/>
    <property type="molecule type" value="Genomic_DNA"/>
</dbReference>
<keyword evidence="2" id="KW-1185">Reference proteome</keyword>